<evidence type="ECO:0000313" key="2">
    <source>
        <dbReference type="EMBL" id="REE93093.1"/>
    </source>
</evidence>
<dbReference type="Proteomes" id="UP000256304">
    <property type="component" value="Unassembled WGS sequence"/>
</dbReference>
<sequence length="42" mass="4572">MQIFQHGSYPLGVFIIFANGCLSGYFVKNASFEMVTVVTAAI</sequence>
<gene>
    <name evidence="2" type="ORF">A8990_102179</name>
</gene>
<keyword evidence="1" id="KW-0812">Transmembrane</keyword>
<keyword evidence="1" id="KW-1133">Transmembrane helix</keyword>
<keyword evidence="1" id="KW-0472">Membrane</keyword>
<feature type="transmembrane region" description="Helical" evidence="1">
    <location>
        <begin position="7"/>
        <end position="27"/>
    </location>
</feature>
<dbReference type="EMBL" id="QTTN01000002">
    <property type="protein sequence ID" value="REE93093.1"/>
    <property type="molecule type" value="Genomic_DNA"/>
</dbReference>
<accession>A0A3D9SJN7</accession>
<proteinExistence type="predicted"/>
<evidence type="ECO:0000256" key="1">
    <source>
        <dbReference type="SAM" id="Phobius"/>
    </source>
</evidence>
<comment type="caution">
    <text evidence="2">The sequence shown here is derived from an EMBL/GenBank/DDBJ whole genome shotgun (WGS) entry which is preliminary data.</text>
</comment>
<reference evidence="2 3" key="1">
    <citation type="submission" date="2018-08" db="EMBL/GenBank/DDBJ databases">
        <title>Genomic Encyclopedia of Type Strains, Phase III (KMG-III): the genomes of soil and plant-associated and newly described type strains.</title>
        <authorList>
            <person name="Whitman W."/>
        </authorList>
    </citation>
    <scope>NUCLEOTIDE SEQUENCE [LARGE SCALE GENOMIC DNA]</scope>
    <source>
        <strain evidence="2 3">CGMCC 1.10966</strain>
    </source>
</reference>
<keyword evidence="3" id="KW-1185">Reference proteome</keyword>
<name>A0A3D9SJN7_9BACL</name>
<organism evidence="2 3">
    <name type="scientific">Paenibacillus taihuensis</name>
    <dbReference type="NCBI Taxonomy" id="1156355"/>
    <lineage>
        <taxon>Bacteria</taxon>
        <taxon>Bacillati</taxon>
        <taxon>Bacillota</taxon>
        <taxon>Bacilli</taxon>
        <taxon>Bacillales</taxon>
        <taxon>Paenibacillaceae</taxon>
        <taxon>Paenibacillus</taxon>
    </lineage>
</organism>
<dbReference type="AlphaFoldDB" id="A0A3D9SJN7"/>
<evidence type="ECO:0000313" key="3">
    <source>
        <dbReference type="Proteomes" id="UP000256304"/>
    </source>
</evidence>
<protein>
    <submittedName>
        <fullName evidence="2">Uncharacterized protein</fullName>
    </submittedName>
</protein>